<dbReference type="OrthoDB" id="4062651at2759"/>
<dbReference type="EMBL" id="LGSR01000006">
    <property type="protein sequence ID" value="KOS21871.1"/>
    <property type="molecule type" value="Genomic_DNA"/>
</dbReference>
<feature type="compositionally biased region" description="Basic and acidic residues" evidence="1">
    <location>
        <begin position="184"/>
        <end position="198"/>
    </location>
</feature>
<keyword evidence="2" id="KW-0808">Transferase</keyword>
<evidence type="ECO:0000313" key="3">
    <source>
        <dbReference type="Proteomes" id="UP000053831"/>
    </source>
</evidence>
<organism evidence="2 3">
    <name type="scientific">Escovopsis weberi</name>
    <dbReference type="NCBI Taxonomy" id="150374"/>
    <lineage>
        <taxon>Eukaryota</taxon>
        <taxon>Fungi</taxon>
        <taxon>Dikarya</taxon>
        <taxon>Ascomycota</taxon>
        <taxon>Pezizomycotina</taxon>
        <taxon>Sordariomycetes</taxon>
        <taxon>Hypocreomycetidae</taxon>
        <taxon>Hypocreales</taxon>
        <taxon>Hypocreaceae</taxon>
        <taxon>Escovopsis</taxon>
    </lineage>
</organism>
<comment type="caution">
    <text evidence="2">The sequence shown here is derived from an EMBL/GenBank/DDBJ whole genome shotgun (WGS) entry which is preliminary data.</text>
</comment>
<sequence length="457" mass="50595">MEEEPVDAQEPPKAAAGAAPPPSYCMLDLVNSGKSIHYAFMYNGKRFYVTISADKLRGKGALLDRFTKFTEDLDDLEAMFQFEDWVLGALVDFIAKVAPAGPEQDAAGDDGPEEQRVTLLEFFGCATYALEMVNDGGELRPVELGMDPRMHVGTSPRTRIIDPLPAAENGHTEGEEGDDGGDGQGHDGREEDRGVEKGDAEEEEEEEQNKRQKQGKTEKKKKEEEEEEEKKKKQQATRPRGPSIFGRGGNILRSALPKVPCILASELERVDDDGPVLMELSDVPKKVRRIGTDQLFFFKAAFKHQLRELELLEQIHQNSSMFVPPFRTSRLAGLVLWDDDESALMGFLLEYVGGRTLAASMQEAHPDQRVKWVSEVEVTLRRLHECGIVWGAVTPDSVLINADGDAVIVDLGGAGLSLEYAAPEVRQTVRGDMLGLEHMRMELGLIDQSLYSATLSH</sequence>
<evidence type="ECO:0000256" key="1">
    <source>
        <dbReference type="SAM" id="MobiDB-lite"/>
    </source>
</evidence>
<feature type="region of interest" description="Disordered" evidence="1">
    <location>
        <begin position="147"/>
        <end position="249"/>
    </location>
</feature>
<dbReference type="STRING" id="150374.A0A0M8N809"/>
<keyword evidence="3" id="KW-1185">Reference proteome</keyword>
<evidence type="ECO:0000313" key="2">
    <source>
        <dbReference type="EMBL" id="KOS21871.1"/>
    </source>
</evidence>
<dbReference type="GO" id="GO:0016301">
    <property type="term" value="F:kinase activity"/>
    <property type="evidence" value="ECO:0007669"/>
    <property type="project" value="UniProtKB-KW"/>
</dbReference>
<dbReference type="AlphaFoldDB" id="A0A0M8N809"/>
<dbReference type="SUPFAM" id="SSF56112">
    <property type="entry name" value="Protein kinase-like (PK-like)"/>
    <property type="match status" value="1"/>
</dbReference>
<dbReference type="Proteomes" id="UP000053831">
    <property type="component" value="Unassembled WGS sequence"/>
</dbReference>
<dbReference type="InterPro" id="IPR011009">
    <property type="entry name" value="Kinase-like_dom_sf"/>
</dbReference>
<gene>
    <name evidence="2" type="ORF">ESCO_002055</name>
</gene>
<keyword evidence="2" id="KW-0418">Kinase</keyword>
<name>A0A0M8N809_ESCWE</name>
<proteinExistence type="predicted"/>
<accession>A0A0M8N809</accession>
<protein>
    <submittedName>
        <fullName evidence="2">Protein kinase C-like 3</fullName>
    </submittedName>
</protein>
<reference evidence="2 3" key="1">
    <citation type="submission" date="2015-07" db="EMBL/GenBank/DDBJ databases">
        <title>The genome of the fungus Escovopsis weberi, a specialized disease agent of ant agriculture.</title>
        <authorList>
            <person name="de Man T.J."/>
            <person name="Stajich J.E."/>
            <person name="Kubicek C.P."/>
            <person name="Chenthamara K."/>
            <person name="Atanasova L."/>
            <person name="Druzhinina I.S."/>
            <person name="Birnbaum S."/>
            <person name="Barribeau S.M."/>
            <person name="Teiling C."/>
            <person name="Suen G."/>
            <person name="Currie C."/>
            <person name="Gerardo N.M."/>
        </authorList>
    </citation>
    <scope>NUCLEOTIDE SEQUENCE [LARGE SCALE GENOMIC DNA]</scope>
</reference>
<dbReference type="Gene3D" id="1.10.510.10">
    <property type="entry name" value="Transferase(Phosphotransferase) domain 1"/>
    <property type="match status" value="1"/>
</dbReference>